<gene>
    <name evidence="2" type="primary">gb15336</name>
    <name evidence="2" type="ORF">PR202_gb15336</name>
</gene>
<dbReference type="AlphaFoldDB" id="A0AAV5EY43"/>
<name>A0AAV5EY43_ELECO</name>
<comment type="caution">
    <text evidence="2">The sequence shown here is derived from an EMBL/GenBank/DDBJ whole genome shotgun (WGS) entry which is preliminary data.</text>
</comment>
<accession>A0AAV5EY43</accession>
<dbReference type="PANTHER" id="PTHR46932">
    <property type="entry name" value="HEAVY METAL-ASSOCIATED ISOPRENYLATED PLANT PROTEIN 47"/>
    <property type="match status" value="1"/>
</dbReference>
<evidence type="ECO:0000313" key="2">
    <source>
        <dbReference type="EMBL" id="GJN27322.1"/>
    </source>
</evidence>
<protein>
    <submittedName>
        <fullName evidence="2">Uncharacterized protein</fullName>
    </submittedName>
</protein>
<reference evidence="2" key="2">
    <citation type="submission" date="2021-12" db="EMBL/GenBank/DDBJ databases">
        <title>Resequencing data analysis of finger millet.</title>
        <authorList>
            <person name="Hatakeyama M."/>
            <person name="Aluri S."/>
            <person name="Balachadran M.T."/>
            <person name="Sivarajan S.R."/>
            <person name="Poveda L."/>
            <person name="Shimizu-Inatsugi R."/>
            <person name="Schlapbach R."/>
            <person name="Sreeman S.M."/>
            <person name="Shimizu K.K."/>
        </authorList>
    </citation>
    <scope>NUCLEOTIDE SEQUENCE</scope>
</reference>
<dbReference type="Gene3D" id="3.30.70.100">
    <property type="match status" value="1"/>
</dbReference>
<dbReference type="EMBL" id="BQKI01000079">
    <property type="protein sequence ID" value="GJN27322.1"/>
    <property type="molecule type" value="Genomic_DNA"/>
</dbReference>
<feature type="compositionally biased region" description="Basic and acidic residues" evidence="1">
    <location>
        <begin position="117"/>
        <end position="147"/>
    </location>
</feature>
<evidence type="ECO:0000313" key="3">
    <source>
        <dbReference type="Proteomes" id="UP001054889"/>
    </source>
</evidence>
<organism evidence="2 3">
    <name type="scientific">Eleusine coracana subsp. coracana</name>
    <dbReference type="NCBI Taxonomy" id="191504"/>
    <lineage>
        <taxon>Eukaryota</taxon>
        <taxon>Viridiplantae</taxon>
        <taxon>Streptophyta</taxon>
        <taxon>Embryophyta</taxon>
        <taxon>Tracheophyta</taxon>
        <taxon>Spermatophyta</taxon>
        <taxon>Magnoliopsida</taxon>
        <taxon>Liliopsida</taxon>
        <taxon>Poales</taxon>
        <taxon>Poaceae</taxon>
        <taxon>PACMAD clade</taxon>
        <taxon>Chloridoideae</taxon>
        <taxon>Cynodonteae</taxon>
        <taxon>Eleusininae</taxon>
        <taxon>Eleusine</taxon>
    </lineage>
</organism>
<feature type="region of interest" description="Disordered" evidence="1">
    <location>
        <begin position="116"/>
        <end position="147"/>
    </location>
</feature>
<sequence length="180" mass="20537">MKQKIVITVTMPFEKNRSKAMEMTARANDYPKKLITHWNQQQGDNMKQKIVIKVHMTCDKCRKKALGIAVSAHGVMSVGITGDAKDRLEVIGDGVDSVRIVNCLRRKVGPAEIMQVEEMKDNKKEEKEDKNKGHKEKEGKDKNKQEKKLCCPGYPYYCYCHSIRPPPIIVCEEDPICSIM</sequence>
<reference evidence="2" key="1">
    <citation type="journal article" date="2018" name="DNA Res.">
        <title>Multiple hybrid de novo genome assembly of finger millet, an orphan allotetraploid crop.</title>
        <authorList>
            <person name="Hatakeyama M."/>
            <person name="Aluri S."/>
            <person name="Balachadran M.T."/>
            <person name="Sivarajan S.R."/>
            <person name="Patrignani A."/>
            <person name="Gruter S."/>
            <person name="Poveda L."/>
            <person name="Shimizu-Inatsugi R."/>
            <person name="Baeten J."/>
            <person name="Francoijs K.J."/>
            <person name="Nataraja K.N."/>
            <person name="Reddy Y.A.N."/>
            <person name="Phadnis S."/>
            <person name="Ravikumar R.L."/>
            <person name="Schlapbach R."/>
            <person name="Sreeman S.M."/>
            <person name="Shimizu K.K."/>
        </authorList>
    </citation>
    <scope>NUCLEOTIDE SEQUENCE</scope>
</reference>
<dbReference type="Proteomes" id="UP001054889">
    <property type="component" value="Unassembled WGS sequence"/>
</dbReference>
<dbReference type="PANTHER" id="PTHR46932:SF12">
    <property type="entry name" value="HEAVY METAL-ASSOCIATED ISOPRENYLATED PLANT PROTEIN 47"/>
    <property type="match status" value="1"/>
</dbReference>
<evidence type="ECO:0000256" key="1">
    <source>
        <dbReference type="SAM" id="MobiDB-lite"/>
    </source>
</evidence>
<keyword evidence="3" id="KW-1185">Reference proteome</keyword>
<dbReference type="InterPro" id="IPR042885">
    <property type="entry name" value="HIPP47/16"/>
</dbReference>
<proteinExistence type="predicted"/>